<name>A0A0M9GQ71_9HYPH</name>
<dbReference type="Pfam" id="PF13279">
    <property type="entry name" value="4HBT_2"/>
    <property type="match status" value="1"/>
</dbReference>
<protein>
    <submittedName>
        <fullName evidence="2">Thioesterase</fullName>
    </submittedName>
</protein>
<evidence type="ECO:0000313" key="3">
    <source>
        <dbReference type="Proteomes" id="UP000038011"/>
    </source>
</evidence>
<dbReference type="Gene3D" id="3.10.129.10">
    <property type="entry name" value="Hotdog Thioesterase"/>
    <property type="match status" value="1"/>
</dbReference>
<sequence>MSDDVHSSAPFTSKAVDIENSWIDYNGHLNMAYYLVMFEKAFDDFHYALGITEEYVKARKMTTYTGQTKIDYLREVHKGADLTAICQILNYDEKRLHTWQELRFKDGTVAATCETVTLHIDATGPKVTPFPPDILHNIETISESHLKLPRPEKAGQSIGIRSRADKPS</sequence>
<dbReference type="Proteomes" id="UP000038011">
    <property type="component" value="Unassembled WGS sequence"/>
</dbReference>
<dbReference type="InterPro" id="IPR029069">
    <property type="entry name" value="HotDog_dom_sf"/>
</dbReference>
<accession>A0A0M9GQ71</accession>
<dbReference type="PATRIC" id="fig|1514904.3.peg.168"/>
<dbReference type="CDD" id="cd00586">
    <property type="entry name" value="4HBT"/>
    <property type="match status" value="1"/>
</dbReference>
<dbReference type="PANTHER" id="PTHR31793:SF2">
    <property type="entry name" value="BLR1345 PROTEIN"/>
    <property type="match status" value="1"/>
</dbReference>
<feature type="region of interest" description="Disordered" evidence="1">
    <location>
        <begin position="148"/>
        <end position="168"/>
    </location>
</feature>
<dbReference type="GO" id="GO:0047617">
    <property type="term" value="F:fatty acyl-CoA hydrolase activity"/>
    <property type="evidence" value="ECO:0007669"/>
    <property type="project" value="TreeGrafter"/>
</dbReference>
<keyword evidence="3" id="KW-1185">Reference proteome</keyword>
<evidence type="ECO:0000256" key="1">
    <source>
        <dbReference type="SAM" id="MobiDB-lite"/>
    </source>
</evidence>
<dbReference type="RefSeq" id="WP_053997413.1">
    <property type="nucleotide sequence ID" value="NZ_JXMU01000001.1"/>
</dbReference>
<comment type="caution">
    <text evidence="2">The sequence shown here is derived from an EMBL/GenBank/DDBJ whole genome shotgun (WGS) entry which is preliminary data.</text>
</comment>
<reference evidence="2 3" key="1">
    <citation type="submission" date="2015-01" db="EMBL/GenBank/DDBJ databases">
        <title>Ahrensia donghaiensis sp. nov., a novel dimethylsulphoniopropionate-cleavage bacterium isolated from seawater and emended descriptions of the genus Ahrensia and Ahrensia kielensis.</title>
        <authorList>
            <person name="Liu J."/>
        </authorList>
    </citation>
    <scope>NUCLEOTIDE SEQUENCE [LARGE SCALE GENOMIC DNA]</scope>
    <source>
        <strain evidence="2 3">LZD062</strain>
    </source>
</reference>
<dbReference type="PANTHER" id="PTHR31793">
    <property type="entry name" value="4-HYDROXYBENZOYL-COA THIOESTERASE FAMILY MEMBER"/>
    <property type="match status" value="1"/>
</dbReference>
<dbReference type="EMBL" id="JXMU01000001">
    <property type="protein sequence ID" value="KPB02849.1"/>
    <property type="molecule type" value="Genomic_DNA"/>
</dbReference>
<dbReference type="AlphaFoldDB" id="A0A0M9GQ71"/>
<dbReference type="SUPFAM" id="SSF54637">
    <property type="entry name" value="Thioesterase/thiol ester dehydrase-isomerase"/>
    <property type="match status" value="1"/>
</dbReference>
<dbReference type="OrthoDB" id="9803287at2"/>
<gene>
    <name evidence="2" type="ORF">SU32_00825</name>
</gene>
<organism evidence="2 3">
    <name type="scientific">Ahrensia marina</name>
    <dbReference type="NCBI Taxonomy" id="1514904"/>
    <lineage>
        <taxon>Bacteria</taxon>
        <taxon>Pseudomonadati</taxon>
        <taxon>Pseudomonadota</taxon>
        <taxon>Alphaproteobacteria</taxon>
        <taxon>Hyphomicrobiales</taxon>
        <taxon>Ahrensiaceae</taxon>
        <taxon>Ahrensia</taxon>
    </lineage>
</organism>
<dbReference type="STRING" id="1514904.SU32_00825"/>
<dbReference type="InterPro" id="IPR050563">
    <property type="entry name" value="4-hydroxybenzoyl-CoA_TE"/>
</dbReference>
<proteinExistence type="predicted"/>
<evidence type="ECO:0000313" key="2">
    <source>
        <dbReference type="EMBL" id="KPB02849.1"/>
    </source>
</evidence>